<dbReference type="AlphaFoldDB" id="A0A151JXZ2"/>
<gene>
    <name evidence="2" type="ORF">ALC56_05792</name>
</gene>
<protein>
    <submittedName>
        <fullName evidence="2">Uncharacterized protein</fullName>
    </submittedName>
</protein>
<evidence type="ECO:0000256" key="1">
    <source>
        <dbReference type="SAM" id="MobiDB-lite"/>
    </source>
</evidence>
<evidence type="ECO:0000313" key="3">
    <source>
        <dbReference type="Proteomes" id="UP000078541"/>
    </source>
</evidence>
<reference evidence="2 3" key="1">
    <citation type="submission" date="2016-03" db="EMBL/GenBank/DDBJ databases">
        <title>Trachymyrmex septentrionalis WGS genome.</title>
        <authorList>
            <person name="Nygaard S."/>
            <person name="Hu H."/>
            <person name="Boomsma J."/>
            <person name="Zhang G."/>
        </authorList>
    </citation>
    <scope>NUCLEOTIDE SEQUENCE [LARGE SCALE GENOMIC DNA]</scope>
    <source>
        <strain evidence="2">Tsep2-gDNA-1</strain>
        <tissue evidence="2">Whole body</tissue>
    </source>
</reference>
<dbReference type="EMBL" id="KQ981567">
    <property type="protein sequence ID" value="KYN39805.1"/>
    <property type="molecule type" value="Genomic_DNA"/>
</dbReference>
<feature type="region of interest" description="Disordered" evidence="1">
    <location>
        <begin position="92"/>
        <end position="118"/>
    </location>
</feature>
<evidence type="ECO:0000313" key="2">
    <source>
        <dbReference type="EMBL" id="KYN39805.1"/>
    </source>
</evidence>
<organism evidence="2 3">
    <name type="scientific">Trachymyrmex septentrionalis</name>
    <dbReference type="NCBI Taxonomy" id="34720"/>
    <lineage>
        <taxon>Eukaryota</taxon>
        <taxon>Metazoa</taxon>
        <taxon>Ecdysozoa</taxon>
        <taxon>Arthropoda</taxon>
        <taxon>Hexapoda</taxon>
        <taxon>Insecta</taxon>
        <taxon>Pterygota</taxon>
        <taxon>Neoptera</taxon>
        <taxon>Endopterygota</taxon>
        <taxon>Hymenoptera</taxon>
        <taxon>Apocrita</taxon>
        <taxon>Aculeata</taxon>
        <taxon>Formicoidea</taxon>
        <taxon>Formicidae</taxon>
        <taxon>Myrmicinae</taxon>
        <taxon>Trachymyrmex</taxon>
    </lineage>
</organism>
<accession>A0A151JXZ2</accession>
<name>A0A151JXZ2_9HYME</name>
<dbReference type="Proteomes" id="UP000078541">
    <property type="component" value="Unassembled WGS sequence"/>
</dbReference>
<keyword evidence="3" id="KW-1185">Reference proteome</keyword>
<feature type="region of interest" description="Disordered" evidence="1">
    <location>
        <begin position="1"/>
        <end position="23"/>
    </location>
</feature>
<proteinExistence type="predicted"/>
<feature type="compositionally biased region" description="Basic and acidic residues" evidence="1">
    <location>
        <begin position="95"/>
        <end position="105"/>
    </location>
</feature>
<sequence>MEKGGAGCGSRRQGPRSRLSALAKHSSCQNIAVPLILDAKGVGQGQRGASTRGYWFLASCPRQTRELVRSSSGRRLSVNPVPVFNVRTNFSGDFAGRRENGGRATERKRRPTFFLTSL</sequence>